<evidence type="ECO:0000256" key="1">
    <source>
        <dbReference type="SAM" id="MobiDB-lite"/>
    </source>
</evidence>
<evidence type="ECO:0000313" key="3">
    <source>
        <dbReference type="Proteomes" id="UP000076532"/>
    </source>
</evidence>
<name>A0A166PLJ3_9AGAM</name>
<evidence type="ECO:0000313" key="2">
    <source>
        <dbReference type="EMBL" id="KZP26219.1"/>
    </source>
</evidence>
<feature type="region of interest" description="Disordered" evidence="1">
    <location>
        <begin position="1"/>
        <end position="41"/>
    </location>
</feature>
<dbReference type="AlphaFoldDB" id="A0A166PLJ3"/>
<organism evidence="2 3">
    <name type="scientific">Athelia psychrophila</name>
    <dbReference type="NCBI Taxonomy" id="1759441"/>
    <lineage>
        <taxon>Eukaryota</taxon>
        <taxon>Fungi</taxon>
        <taxon>Dikarya</taxon>
        <taxon>Basidiomycota</taxon>
        <taxon>Agaricomycotina</taxon>
        <taxon>Agaricomycetes</taxon>
        <taxon>Agaricomycetidae</taxon>
        <taxon>Atheliales</taxon>
        <taxon>Atheliaceae</taxon>
        <taxon>Athelia</taxon>
    </lineage>
</organism>
<accession>A0A166PLJ3</accession>
<keyword evidence="3" id="KW-1185">Reference proteome</keyword>
<feature type="compositionally biased region" description="Basic and acidic residues" evidence="1">
    <location>
        <begin position="109"/>
        <end position="121"/>
    </location>
</feature>
<sequence>MALRTFIGPASSPSSDVAPFSDVSRNPNSTPTKREPASLTAHTGIGLMEAIMDSGKIRGAMKALVALQVQGDTQEAEVEHLLVEDEIDCDEEMAGRGHSVFSTVPRDATPTRREEGSEYEK</sequence>
<feature type="region of interest" description="Disordered" evidence="1">
    <location>
        <begin position="95"/>
        <end position="121"/>
    </location>
</feature>
<reference evidence="2 3" key="1">
    <citation type="journal article" date="2016" name="Mol. Biol. Evol.">
        <title>Comparative Genomics of Early-Diverging Mushroom-Forming Fungi Provides Insights into the Origins of Lignocellulose Decay Capabilities.</title>
        <authorList>
            <person name="Nagy L.G."/>
            <person name="Riley R."/>
            <person name="Tritt A."/>
            <person name="Adam C."/>
            <person name="Daum C."/>
            <person name="Floudas D."/>
            <person name="Sun H."/>
            <person name="Yadav J.S."/>
            <person name="Pangilinan J."/>
            <person name="Larsson K.H."/>
            <person name="Matsuura K."/>
            <person name="Barry K."/>
            <person name="Labutti K."/>
            <person name="Kuo R."/>
            <person name="Ohm R.A."/>
            <person name="Bhattacharya S.S."/>
            <person name="Shirouzu T."/>
            <person name="Yoshinaga Y."/>
            <person name="Martin F.M."/>
            <person name="Grigoriev I.V."/>
            <person name="Hibbett D.S."/>
        </authorList>
    </citation>
    <scope>NUCLEOTIDE SEQUENCE [LARGE SCALE GENOMIC DNA]</scope>
    <source>
        <strain evidence="2 3">CBS 109695</strain>
    </source>
</reference>
<dbReference type="EMBL" id="KV417516">
    <property type="protein sequence ID" value="KZP26219.1"/>
    <property type="molecule type" value="Genomic_DNA"/>
</dbReference>
<gene>
    <name evidence="2" type="ORF">FIBSPDRAFT_949687</name>
</gene>
<dbReference type="Proteomes" id="UP000076532">
    <property type="component" value="Unassembled WGS sequence"/>
</dbReference>
<proteinExistence type="predicted"/>
<protein>
    <submittedName>
        <fullName evidence="2">Uncharacterized protein</fullName>
    </submittedName>
</protein>